<dbReference type="Proteomes" id="UP000255421">
    <property type="component" value="Unassembled WGS sequence"/>
</dbReference>
<reference evidence="3" key="2">
    <citation type="submission" date="2016-10" db="EMBL/GenBank/DDBJ databases">
        <authorList>
            <person name="de Groot N.N."/>
        </authorList>
    </citation>
    <scope>NUCLEOTIDE SEQUENCE [LARGE SCALE GENOMIC DNA]</scope>
    <source>
        <strain evidence="3">CGMCC 1.12397</strain>
    </source>
</reference>
<accession>A0A1H1AKX6</accession>
<dbReference type="EMBL" id="FNKQ01000002">
    <property type="protein sequence ID" value="SDQ40349.1"/>
    <property type="molecule type" value="Genomic_DNA"/>
</dbReference>
<dbReference type="OrthoDB" id="282302at2157"/>
<dbReference type="Proteomes" id="UP000199289">
    <property type="component" value="Unassembled WGS sequence"/>
</dbReference>
<evidence type="ECO:0000313" key="4">
    <source>
        <dbReference type="Proteomes" id="UP000199289"/>
    </source>
</evidence>
<evidence type="ECO:0000313" key="3">
    <source>
        <dbReference type="EMBL" id="SDQ40349.1"/>
    </source>
</evidence>
<dbReference type="InterPro" id="IPR058341">
    <property type="entry name" value="DUF8028"/>
</dbReference>
<keyword evidence="1" id="KW-1133">Transmembrane helix</keyword>
<gene>
    <name evidence="2" type="ORF">DWB78_01075</name>
    <name evidence="3" type="ORF">SAMN05216278_1385</name>
</gene>
<sequence>MSSVSSHHNETPLRRSIGVASTAAKMGLRSMEAVTFWAAVLLPFAYLPLLFGGLGESEQLVFAALLAANVFALVVGHDHGR</sequence>
<organism evidence="3 4">
    <name type="scientific">Halopelagius longus</name>
    <dbReference type="NCBI Taxonomy" id="1236180"/>
    <lineage>
        <taxon>Archaea</taxon>
        <taxon>Methanobacteriati</taxon>
        <taxon>Methanobacteriota</taxon>
        <taxon>Stenosarchaea group</taxon>
        <taxon>Halobacteria</taxon>
        <taxon>Halobacteriales</taxon>
        <taxon>Haloferacaceae</taxon>
    </lineage>
</organism>
<protein>
    <submittedName>
        <fullName evidence="3">Uncharacterized protein</fullName>
    </submittedName>
</protein>
<feature type="transmembrane region" description="Helical" evidence="1">
    <location>
        <begin position="60"/>
        <end position="76"/>
    </location>
</feature>
<feature type="transmembrane region" description="Helical" evidence="1">
    <location>
        <begin position="34"/>
        <end position="54"/>
    </location>
</feature>
<name>A0A1H1AKX6_9EURY</name>
<dbReference type="AlphaFoldDB" id="A0A1H1AKX6"/>
<reference evidence="4" key="1">
    <citation type="submission" date="2016-10" db="EMBL/GenBank/DDBJ databases">
        <authorList>
            <person name="Varghese N."/>
            <person name="Submissions S."/>
        </authorList>
    </citation>
    <scope>NUCLEOTIDE SEQUENCE [LARGE SCALE GENOMIC DNA]</scope>
    <source>
        <strain evidence="4">CGMCC 1.12397</strain>
    </source>
</reference>
<evidence type="ECO:0000313" key="2">
    <source>
        <dbReference type="EMBL" id="RDI70420.1"/>
    </source>
</evidence>
<keyword evidence="1" id="KW-0812">Transmembrane</keyword>
<evidence type="ECO:0000313" key="5">
    <source>
        <dbReference type="Proteomes" id="UP000255421"/>
    </source>
</evidence>
<proteinExistence type="predicted"/>
<reference evidence="2 5" key="3">
    <citation type="submission" date="2018-07" db="EMBL/GenBank/DDBJ databases">
        <title>Genome sequence of extremly halophilic archaeon Halopelagius longus strain BC12-B1.</title>
        <authorList>
            <person name="Zhang X."/>
        </authorList>
    </citation>
    <scope>NUCLEOTIDE SEQUENCE [LARGE SCALE GENOMIC DNA]</scope>
    <source>
        <strain evidence="2 5">BC12-B1</strain>
    </source>
</reference>
<keyword evidence="1" id="KW-0472">Membrane</keyword>
<dbReference type="EMBL" id="QQST01000001">
    <property type="protein sequence ID" value="RDI70420.1"/>
    <property type="molecule type" value="Genomic_DNA"/>
</dbReference>
<dbReference type="RefSeq" id="WP_092534973.1">
    <property type="nucleotide sequence ID" value="NZ_FNKQ01000002.1"/>
</dbReference>
<evidence type="ECO:0000256" key="1">
    <source>
        <dbReference type="SAM" id="Phobius"/>
    </source>
</evidence>
<dbReference type="Pfam" id="PF26071">
    <property type="entry name" value="DUF8028"/>
    <property type="match status" value="1"/>
</dbReference>
<keyword evidence="5" id="KW-1185">Reference proteome</keyword>